<dbReference type="AlphaFoldDB" id="A0A0P8W2X0"/>
<reference evidence="2 3" key="1">
    <citation type="submission" date="2015-09" db="EMBL/GenBank/DDBJ databases">
        <title>Genome sequence of Oxobacter pfennigii DSM 3222.</title>
        <authorList>
            <person name="Poehlein A."/>
            <person name="Bengelsdorf F.R."/>
            <person name="Schiel-Bengelsdorf B."/>
            <person name="Duerre P."/>
            <person name="Daniel R."/>
        </authorList>
    </citation>
    <scope>NUCLEOTIDE SEQUENCE [LARGE SCALE GENOMIC DNA]</scope>
    <source>
        <strain evidence="2 3">DSM 3222</strain>
    </source>
</reference>
<name>A0A0P8W2X0_9CLOT</name>
<keyword evidence="1" id="KW-0472">Membrane</keyword>
<gene>
    <name evidence="2" type="ORF">OXPF_36780</name>
</gene>
<feature type="transmembrane region" description="Helical" evidence="1">
    <location>
        <begin position="38"/>
        <end position="56"/>
    </location>
</feature>
<keyword evidence="1" id="KW-0812">Transmembrane</keyword>
<dbReference type="Proteomes" id="UP000050326">
    <property type="component" value="Unassembled WGS sequence"/>
</dbReference>
<proteinExistence type="predicted"/>
<protein>
    <submittedName>
        <fullName evidence="2">Uncharacterized protein</fullName>
    </submittedName>
</protein>
<sequence>MRMPGLKDRTGSENSVEEILDEKLNKSKKKLKPLEKNIINILLWATGFVAAFYIIFELLTE</sequence>
<comment type="caution">
    <text evidence="2">The sequence shown here is derived from an EMBL/GenBank/DDBJ whole genome shotgun (WGS) entry which is preliminary data.</text>
</comment>
<organism evidence="2 3">
    <name type="scientific">Oxobacter pfennigii</name>
    <dbReference type="NCBI Taxonomy" id="36849"/>
    <lineage>
        <taxon>Bacteria</taxon>
        <taxon>Bacillati</taxon>
        <taxon>Bacillota</taxon>
        <taxon>Clostridia</taxon>
        <taxon>Eubacteriales</taxon>
        <taxon>Clostridiaceae</taxon>
        <taxon>Oxobacter</taxon>
    </lineage>
</organism>
<evidence type="ECO:0000256" key="1">
    <source>
        <dbReference type="SAM" id="Phobius"/>
    </source>
</evidence>
<dbReference type="STRING" id="36849.OXPF_36780"/>
<keyword evidence="1" id="KW-1133">Transmembrane helix</keyword>
<keyword evidence="3" id="KW-1185">Reference proteome</keyword>
<accession>A0A0P8W2X0</accession>
<dbReference type="EMBL" id="LKET01000051">
    <property type="protein sequence ID" value="KPU42909.1"/>
    <property type="molecule type" value="Genomic_DNA"/>
</dbReference>
<evidence type="ECO:0000313" key="3">
    <source>
        <dbReference type="Proteomes" id="UP000050326"/>
    </source>
</evidence>
<evidence type="ECO:0000313" key="2">
    <source>
        <dbReference type="EMBL" id="KPU42909.1"/>
    </source>
</evidence>